<feature type="domain" description="Phosphotyrosine protein phosphatase I" evidence="6">
    <location>
        <begin position="2"/>
        <end position="149"/>
    </location>
</feature>
<dbReference type="Proteomes" id="UP000095347">
    <property type="component" value="Unassembled WGS sequence"/>
</dbReference>
<evidence type="ECO:0000256" key="4">
    <source>
        <dbReference type="ARBA" id="ARBA00022912"/>
    </source>
</evidence>
<proteinExistence type="inferred from homology"/>
<keyword evidence="4" id="KW-0904">Protein phosphatase</keyword>
<comment type="similarity">
    <text evidence="1">Belongs to the low molecular weight phosphotyrosine protein phosphatase family.</text>
</comment>
<dbReference type="EMBL" id="MCGG01000078">
    <property type="protein sequence ID" value="OEJ64062.1"/>
    <property type="molecule type" value="Genomic_DNA"/>
</dbReference>
<keyword evidence="3" id="KW-0378">Hydrolase</keyword>
<evidence type="ECO:0000256" key="2">
    <source>
        <dbReference type="ARBA" id="ARBA00013064"/>
    </source>
</evidence>
<feature type="active site" evidence="5">
    <location>
        <position position="14"/>
    </location>
</feature>
<dbReference type="Gene3D" id="3.40.50.2300">
    <property type="match status" value="1"/>
</dbReference>
<dbReference type="PRINTS" id="PR00719">
    <property type="entry name" value="LMWPTPASE"/>
</dbReference>
<dbReference type="GO" id="GO:0004725">
    <property type="term" value="F:protein tyrosine phosphatase activity"/>
    <property type="evidence" value="ECO:0007669"/>
    <property type="project" value="UniProtKB-EC"/>
</dbReference>
<dbReference type="AlphaFoldDB" id="A0A1E5Q384"/>
<dbReference type="SMART" id="SM00226">
    <property type="entry name" value="LMWPc"/>
    <property type="match status" value="1"/>
</dbReference>
<feature type="active site" description="Nucleophile" evidence="5">
    <location>
        <position position="8"/>
    </location>
</feature>
<dbReference type="STRING" id="28181.BEN30_01255"/>
<reference evidence="8" key="1">
    <citation type="submission" date="2016-07" db="EMBL/GenBank/DDBJ databases">
        <authorList>
            <person name="Florea S."/>
            <person name="Webb J.S."/>
            <person name="Jaromczyk J."/>
            <person name="Schardl C.L."/>
        </authorList>
    </citation>
    <scope>NUCLEOTIDE SEQUENCE [LARGE SCALE GENOMIC DNA]</scope>
    <source>
        <strain evidence="8">MV-1</strain>
    </source>
</reference>
<dbReference type="OrthoDB" id="9784339at2"/>
<dbReference type="PANTHER" id="PTHR11717:SF7">
    <property type="entry name" value="LOW MOLECULAR WEIGHT PHOSPHOTYROSINE PROTEIN PHOSPHATASE"/>
    <property type="match status" value="1"/>
</dbReference>
<dbReference type="CDD" id="cd16343">
    <property type="entry name" value="LMWPTP"/>
    <property type="match status" value="1"/>
</dbReference>
<evidence type="ECO:0000256" key="3">
    <source>
        <dbReference type="ARBA" id="ARBA00022801"/>
    </source>
</evidence>
<dbReference type="InterPro" id="IPR017867">
    <property type="entry name" value="Tyr_phospatase_low_mol_wt"/>
</dbReference>
<dbReference type="RefSeq" id="WP_069959409.1">
    <property type="nucleotide sequence ID" value="NZ_MCGG01000078.1"/>
</dbReference>
<dbReference type="InterPro" id="IPR023485">
    <property type="entry name" value="Ptyr_pPase"/>
</dbReference>
<evidence type="ECO:0000256" key="5">
    <source>
        <dbReference type="PIRSR" id="PIRSR617867-1"/>
    </source>
</evidence>
<comment type="caution">
    <text evidence="7">The sequence shown here is derived from an EMBL/GenBank/DDBJ whole genome shotgun (WGS) entry which is preliminary data.</text>
</comment>
<dbReference type="InterPro" id="IPR050438">
    <property type="entry name" value="LMW_PTPase"/>
</dbReference>
<dbReference type="FunFam" id="3.40.50.2300:FF:000113">
    <property type="entry name" value="Low molecular weight protein-tyrosine-phosphatase"/>
    <property type="match status" value="1"/>
</dbReference>
<evidence type="ECO:0000256" key="1">
    <source>
        <dbReference type="ARBA" id="ARBA00011063"/>
    </source>
</evidence>
<protein>
    <recommendedName>
        <fullName evidence="2">protein-tyrosine-phosphatase</fullName>
        <ecNumber evidence="2">3.1.3.48</ecNumber>
    </recommendedName>
</protein>
<sequence length="158" mass="17582">MVSVLFVCLGNICRSPTAEGVFRHLVEQRRLSDKISIDSAGTHAYHIGEPPDRRAQAEARRRGIDIGALRGRQAKADDFLNFDYVLAMDASNLSNLQKICPQGHAQRLSLFLDFAPHLNRREVPDPYYDDGFSGVYDMIEAAAQGLLADIEAKHLAED</sequence>
<dbReference type="InterPro" id="IPR036196">
    <property type="entry name" value="Ptyr_pPase_sf"/>
</dbReference>
<keyword evidence="8" id="KW-1185">Reference proteome</keyword>
<evidence type="ECO:0000313" key="7">
    <source>
        <dbReference type="EMBL" id="OEJ64062.1"/>
    </source>
</evidence>
<accession>A0A1E5Q384</accession>
<dbReference type="EC" id="3.1.3.48" evidence="2"/>
<feature type="active site" description="Proton donor" evidence="5">
    <location>
        <position position="125"/>
    </location>
</feature>
<gene>
    <name evidence="7" type="ORF">BEN30_01255</name>
</gene>
<organism evidence="7 8">
    <name type="scientific">Magnetovibrio blakemorei</name>
    <dbReference type="NCBI Taxonomy" id="28181"/>
    <lineage>
        <taxon>Bacteria</taxon>
        <taxon>Pseudomonadati</taxon>
        <taxon>Pseudomonadota</taxon>
        <taxon>Alphaproteobacteria</taxon>
        <taxon>Rhodospirillales</taxon>
        <taxon>Magnetovibrionaceae</taxon>
        <taxon>Magnetovibrio</taxon>
    </lineage>
</organism>
<dbReference type="Pfam" id="PF01451">
    <property type="entry name" value="LMWPc"/>
    <property type="match status" value="1"/>
</dbReference>
<name>A0A1E5Q384_9PROT</name>
<dbReference type="SUPFAM" id="SSF52788">
    <property type="entry name" value="Phosphotyrosine protein phosphatases I"/>
    <property type="match status" value="1"/>
</dbReference>
<dbReference type="PANTHER" id="PTHR11717">
    <property type="entry name" value="LOW MOLECULAR WEIGHT PROTEIN TYROSINE PHOSPHATASE"/>
    <property type="match status" value="1"/>
</dbReference>
<evidence type="ECO:0000259" key="6">
    <source>
        <dbReference type="SMART" id="SM00226"/>
    </source>
</evidence>
<evidence type="ECO:0000313" key="8">
    <source>
        <dbReference type="Proteomes" id="UP000095347"/>
    </source>
</evidence>